<dbReference type="AlphaFoldDB" id="A0A6C0JUF6"/>
<accession>A0A6C0JUF6</accession>
<keyword evidence="1" id="KW-0812">Transmembrane</keyword>
<keyword evidence="1" id="KW-0472">Membrane</keyword>
<keyword evidence="1" id="KW-1133">Transmembrane helix</keyword>
<name>A0A6C0JUF6_9ZZZZ</name>
<proteinExistence type="predicted"/>
<evidence type="ECO:0000313" key="2">
    <source>
        <dbReference type="EMBL" id="QHU09179.1"/>
    </source>
</evidence>
<dbReference type="EMBL" id="MN740705">
    <property type="protein sequence ID" value="QHU09179.1"/>
    <property type="molecule type" value="Genomic_DNA"/>
</dbReference>
<reference evidence="2" key="1">
    <citation type="journal article" date="2020" name="Nature">
        <title>Giant virus diversity and host interactions through global metagenomics.</title>
        <authorList>
            <person name="Schulz F."/>
            <person name="Roux S."/>
            <person name="Paez-Espino D."/>
            <person name="Jungbluth S."/>
            <person name="Walsh D.A."/>
            <person name="Denef V.J."/>
            <person name="McMahon K.D."/>
            <person name="Konstantinidis K.T."/>
            <person name="Eloe-Fadrosh E.A."/>
            <person name="Kyrpides N.C."/>
            <person name="Woyke T."/>
        </authorList>
    </citation>
    <scope>NUCLEOTIDE SEQUENCE</scope>
    <source>
        <strain evidence="2">GVMAG-S-1074260-58</strain>
    </source>
</reference>
<feature type="transmembrane region" description="Helical" evidence="1">
    <location>
        <begin position="71"/>
        <end position="90"/>
    </location>
</feature>
<organism evidence="2">
    <name type="scientific">viral metagenome</name>
    <dbReference type="NCBI Taxonomy" id="1070528"/>
    <lineage>
        <taxon>unclassified sequences</taxon>
        <taxon>metagenomes</taxon>
        <taxon>organismal metagenomes</taxon>
    </lineage>
</organism>
<protein>
    <recommendedName>
        <fullName evidence="3">SMODS and SLOG-associating 2TM effector domain-containing protein</fullName>
    </recommendedName>
</protein>
<evidence type="ECO:0008006" key="3">
    <source>
        <dbReference type="Google" id="ProtNLM"/>
    </source>
</evidence>
<sequence length="224" mass="25856">MRYNNIYIYIMEKTNLKMIIQDLRSRRDALSLAHEQLKKDSDSWNKGVIIISLATGMFESMKIQMGWDSNIVALVPIALSSIIASISALIKFRDFPRQMEIILQSQSLLTHTLTNARNENELTNVLLKEYNDSLEKLETSLYPDIRKVFLIQSHKNLISIMKQEQKYFETIEKINNNEPVSGSNSEASSEQGEFMSQHYKPYNKEIDLNISTNEISQTDLEAEL</sequence>
<evidence type="ECO:0000256" key="1">
    <source>
        <dbReference type="SAM" id="Phobius"/>
    </source>
</evidence>